<dbReference type="InterPro" id="IPR036291">
    <property type="entry name" value="NAD(P)-bd_dom_sf"/>
</dbReference>
<dbReference type="Pfam" id="PF02080">
    <property type="entry name" value="TrkA_C"/>
    <property type="match status" value="1"/>
</dbReference>
<feature type="domain" description="RCK N-terminal" evidence="1">
    <location>
        <begin position="6"/>
        <end position="118"/>
    </location>
</feature>
<gene>
    <name evidence="3" type="primary">ktrA</name>
    <name evidence="3" type="ORF">NCTC10194_00309</name>
</gene>
<dbReference type="RefSeq" id="WP_027333796.1">
    <property type="nucleotide sequence ID" value="NZ_LR215024.1"/>
</dbReference>
<dbReference type="Gene3D" id="3.40.50.720">
    <property type="entry name" value="NAD(P)-binding Rossmann-like Domain"/>
    <property type="match status" value="1"/>
</dbReference>
<organism evidence="3 4">
    <name type="scientific">Mycoplasmopsis glycophila</name>
    <dbReference type="NCBI Taxonomy" id="171285"/>
    <lineage>
        <taxon>Bacteria</taxon>
        <taxon>Bacillati</taxon>
        <taxon>Mycoplasmatota</taxon>
        <taxon>Mycoplasmoidales</taxon>
        <taxon>Metamycoplasmataceae</taxon>
        <taxon>Mycoplasmopsis</taxon>
    </lineage>
</organism>
<dbReference type="EMBL" id="LR215024">
    <property type="protein sequence ID" value="VEU70304.1"/>
    <property type="molecule type" value="Genomic_DNA"/>
</dbReference>
<dbReference type="InterPro" id="IPR050721">
    <property type="entry name" value="Trk_Ktr_HKT_K-transport"/>
</dbReference>
<evidence type="ECO:0000313" key="3">
    <source>
        <dbReference type="EMBL" id="VEU70304.1"/>
    </source>
</evidence>
<dbReference type="PROSITE" id="PS51201">
    <property type="entry name" value="RCK_N"/>
    <property type="match status" value="1"/>
</dbReference>
<keyword evidence="4" id="KW-1185">Reference proteome</keyword>
<dbReference type="Pfam" id="PF02254">
    <property type="entry name" value="TrkA_N"/>
    <property type="match status" value="1"/>
</dbReference>
<protein>
    <submittedName>
        <fullName evidence="3">Potassium uptake protein A</fullName>
    </submittedName>
</protein>
<dbReference type="SUPFAM" id="SSF51735">
    <property type="entry name" value="NAD(P)-binding Rossmann-fold domains"/>
    <property type="match status" value="1"/>
</dbReference>
<dbReference type="PANTHER" id="PTHR43833">
    <property type="entry name" value="POTASSIUM CHANNEL PROTEIN 2-RELATED-RELATED"/>
    <property type="match status" value="1"/>
</dbReference>
<dbReference type="InterPro" id="IPR003148">
    <property type="entry name" value="RCK_N"/>
</dbReference>
<evidence type="ECO:0000259" key="1">
    <source>
        <dbReference type="PROSITE" id="PS51201"/>
    </source>
</evidence>
<dbReference type="KEGG" id="mgly:NCTC10194_00309"/>
<dbReference type="InterPro" id="IPR006037">
    <property type="entry name" value="RCK_C"/>
</dbReference>
<dbReference type="Gene3D" id="3.30.70.1450">
    <property type="entry name" value="Regulator of K+ conductance, C-terminal domain"/>
    <property type="match status" value="1"/>
</dbReference>
<dbReference type="GO" id="GO:0006813">
    <property type="term" value="P:potassium ion transport"/>
    <property type="evidence" value="ECO:0007669"/>
    <property type="project" value="InterPro"/>
</dbReference>
<evidence type="ECO:0000259" key="2">
    <source>
        <dbReference type="PROSITE" id="PS51202"/>
    </source>
</evidence>
<accession>A0A449AUV5</accession>
<dbReference type="SUPFAM" id="SSF116726">
    <property type="entry name" value="TrkA C-terminal domain-like"/>
    <property type="match status" value="1"/>
</dbReference>
<dbReference type="PROSITE" id="PS51202">
    <property type="entry name" value="RCK_C"/>
    <property type="match status" value="1"/>
</dbReference>
<dbReference type="InterPro" id="IPR036721">
    <property type="entry name" value="RCK_C_sf"/>
</dbReference>
<dbReference type="PANTHER" id="PTHR43833:SF7">
    <property type="entry name" value="KTR SYSTEM POTASSIUM UPTAKE PROTEIN C"/>
    <property type="match status" value="1"/>
</dbReference>
<name>A0A449AUV5_9BACT</name>
<sequence length="228" mass="25331">MKVKYKNDIAVIGTGRFGSAVIDQLIKLGKNILIVDKSEEEAKVYSDEVQRVVIADAADMRALKGIRIDQMETVVVAVSDNIEIVAALLELNVKNIIARAKSERHARVLKQIGVSVIIRPEHEAGTRAALIAANNDFINYSENLFEFESNFVIGTTTLKNHELIDKPIRDLKLPERGINIVLIKRDGTPHMATASGQLKFNDSLTIIGNVSDVQAALKWFNEENEQEQ</sequence>
<feature type="domain" description="RCK C-terminal" evidence="2">
    <location>
        <begin position="140"/>
        <end position="222"/>
    </location>
</feature>
<dbReference type="GO" id="GO:0008324">
    <property type="term" value="F:monoatomic cation transmembrane transporter activity"/>
    <property type="evidence" value="ECO:0007669"/>
    <property type="project" value="InterPro"/>
</dbReference>
<dbReference type="Proteomes" id="UP000290815">
    <property type="component" value="Chromosome"/>
</dbReference>
<reference evidence="3 4" key="1">
    <citation type="submission" date="2019-01" db="EMBL/GenBank/DDBJ databases">
        <authorList>
            <consortium name="Pathogen Informatics"/>
        </authorList>
    </citation>
    <scope>NUCLEOTIDE SEQUENCE [LARGE SCALE GENOMIC DNA]</scope>
    <source>
        <strain evidence="3 4">NCTC10194</strain>
    </source>
</reference>
<evidence type="ECO:0000313" key="4">
    <source>
        <dbReference type="Proteomes" id="UP000290815"/>
    </source>
</evidence>
<proteinExistence type="predicted"/>
<dbReference type="AlphaFoldDB" id="A0A449AUV5"/>